<feature type="domain" description="RING-type" evidence="15">
    <location>
        <begin position="113"/>
        <end position="160"/>
    </location>
</feature>
<dbReference type="UniPathway" id="UPA00143"/>
<dbReference type="PROSITE" id="PS50089">
    <property type="entry name" value="ZF_RING_2"/>
    <property type="match status" value="1"/>
</dbReference>
<evidence type="ECO:0000313" key="17">
    <source>
        <dbReference type="EMBL" id="RZB73950.1"/>
    </source>
</evidence>
<reference evidence="17 18" key="1">
    <citation type="submission" date="2018-09" db="EMBL/GenBank/DDBJ databases">
        <title>A high-quality reference genome of wild soybean provides a powerful tool to mine soybean genomes.</title>
        <authorList>
            <person name="Xie M."/>
            <person name="Chung C.Y.L."/>
            <person name="Li M.-W."/>
            <person name="Wong F.-L."/>
            <person name="Chan T.-F."/>
            <person name="Lam H.-M."/>
        </authorList>
    </citation>
    <scope>NUCLEOTIDE SEQUENCE [LARGE SCALE GENOMIC DNA]</scope>
    <source>
        <strain evidence="18">cv. W05</strain>
        <tissue evidence="17">Hypocotyl of etiolated seedlings</tissue>
    </source>
</reference>
<dbReference type="Gramene" id="XM_028338425.1">
    <property type="protein sequence ID" value="XP_028194226.1"/>
    <property type="gene ID" value="LOC114379735"/>
</dbReference>
<dbReference type="CDD" id="cd20346">
    <property type="entry name" value="BRcat_RBR_ANKIB1"/>
    <property type="match status" value="1"/>
</dbReference>
<keyword evidence="14" id="KW-0472">Membrane</keyword>
<keyword evidence="12" id="KW-0862">Zinc</keyword>
<evidence type="ECO:0000256" key="13">
    <source>
        <dbReference type="PROSITE-ProRule" id="PRU00175"/>
    </source>
</evidence>
<evidence type="ECO:0000256" key="1">
    <source>
        <dbReference type="ARBA" id="ARBA00001798"/>
    </source>
</evidence>
<dbReference type="InterPro" id="IPR031127">
    <property type="entry name" value="E3_UB_ligase_RBR"/>
</dbReference>
<evidence type="ECO:0000256" key="3">
    <source>
        <dbReference type="ARBA" id="ARBA00003976"/>
    </source>
</evidence>
<dbReference type="InterPro" id="IPR044066">
    <property type="entry name" value="TRIAD_supradom"/>
</dbReference>
<feature type="domain" description="RING-type" evidence="16">
    <location>
        <begin position="109"/>
        <end position="320"/>
    </location>
</feature>
<evidence type="ECO:0000256" key="6">
    <source>
        <dbReference type="ARBA" id="ARBA00012251"/>
    </source>
</evidence>
<keyword evidence="10 13" id="KW-0863">Zinc-finger</keyword>
<feature type="transmembrane region" description="Helical" evidence="14">
    <location>
        <begin position="53"/>
        <end position="70"/>
    </location>
</feature>
<keyword evidence="14" id="KW-1133">Transmembrane helix</keyword>
<dbReference type="AlphaFoldDB" id="A0A445HJX7"/>
<evidence type="ECO:0000259" key="15">
    <source>
        <dbReference type="PROSITE" id="PS50089"/>
    </source>
</evidence>
<keyword evidence="14" id="KW-0812">Transmembrane</keyword>
<dbReference type="FunFam" id="3.30.40.10:FF:000019">
    <property type="entry name" value="RBR-type E3 ubiquitin transferase"/>
    <property type="match status" value="1"/>
</dbReference>
<evidence type="ECO:0000256" key="10">
    <source>
        <dbReference type="ARBA" id="ARBA00022771"/>
    </source>
</evidence>
<dbReference type="Pfam" id="PF22605">
    <property type="entry name" value="IBR_2"/>
    <property type="match status" value="1"/>
</dbReference>
<dbReference type="InterPro" id="IPR001841">
    <property type="entry name" value="Znf_RING"/>
</dbReference>
<organism evidence="17 18">
    <name type="scientific">Glycine soja</name>
    <name type="common">Wild soybean</name>
    <dbReference type="NCBI Taxonomy" id="3848"/>
    <lineage>
        <taxon>Eukaryota</taxon>
        <taxon>Viridiplantae</taxon>
        <taxon>Streptophyta</taxon>
        <taxon>Embryophyta</taxon>
        <taxon>Tracheophyta</taxon>
        <taxon>Spermatophyta</taxon>
        <taxon>Magnoliopsida</taxon>
        <taxon>eudicotyledons</taxon>
        <taxon>Gunneridae</taxon>
        <taxon>Pentapetalae</taxon>
        <taxon>rosids</taxon>
        <taxon>fabids</taxon>
        <taxon>Fabales</taxon>
        <taxon>Fabaceae</taxon>
        <taxon>Papilionoideae</taxon>
        <taxon>50 kb inversion clade</taxon>
        <taxon>NPAAA clade</taxon>
        <taxon>indigoferoid/millettioid clade</taxon>
        <taxon>Phaseoleae</taxon>
        <taxon>Glycine</taxon>
        <taxon>Glycine subgen. Soja</taxon>
    </lineage>
</organism>
<dbReference type="EC" id="2.3.2.31" evidence="6"/>
<dbReference type="Gene3D" id="3.30.40.10">
    <property type="entry name" value="Zinc/RING finger domain, C3HC4 (zinc finger)"/>
    <property type="match status" value="1"/>
</dbReference>
<dbReference type="InterPro" id="IPR013083">
    <property type="entry name" value="Znf_RING/FYVE/PHD"/>
</dbReference>
<evidence type="ECO:0000256" key="12">
    <source>
        <dbReference type="ARBA" id="ARBA00022833"/>
    </source>
</evidence>
<evidence type="ECO:0000256" key="9">
    <source>
        <dbReference type="ARBA" id="ARBA00022737"/>
    </source>
</evidence>
<accession>A0A445HJX7</accession>
<keyword evidence="8" id="KW-0479">Metal-binding</keyword>
<evidence type="ECO:0000256" key="14">
    <source>
        <dbReference type="SAM" id="Phobius"/>
    </source>
</evidence>
<name>A0A445HJX7_GLYSO</name>
<comment type="cofactor">
    <cofactor evidence="2">
        <name>Zn(2+)</name>
        <dbReference type="ChEBI" id="CHEBI:29105"/>
    </cofactor>
</comment>
<keyword evidence="7" id="KW-0808">Transferase</keyword>
<comment type="function">
    <text evidence="3">Might act as an E3 ubiquitin-protein ligase, or as part of E3 complex, which accepts ubiquitin from specific E2 ubiquitin-conjugating enzymes and then transfers it to substrates.</text>
</comment>
<evidence type="ECO:0000256" key="5">
    <source>
        <dbReference type="ARBA" id="ARBA00005884"/>
    </source>
</evidence>
<evidence type="ECO:0000256" key="11">
    <source>
        <dbReference type="ARBA" id="ARBA00022786"/>
    </source>
</evidence>
<dbReference type="Pfam" id="PF01485">
    <property type="entry name" value="IBR"/>
    <property type="match status" value="1"/>
</dbReference>
<evidence type="ECO:0000256" key="4">
    <source>
        <dbReference type="ARBA" id="ARBA00004906"/>
    </source>
</evidence>
<dbReference type="EMBL" id="QZWG01000012">
    <property type="protein sequence ID" value="RZB73950.1"/>
    <property type="molecule type" value="Genomic_DNA"/>
</dbReference>
<dbReference type="GO" id="GO:0016567">
    <property type="term" value="P:protein ubiquitination"/>
    <property type="evidence" value="ECO:0007669"/>
    <property type="project" value="UniProtKB-UniPathway"/>
</dbReference>
<comment type="similarity">
    <text evidence="5">Belongs to the RBR family. Ariadne subfamily.</text>
</comment>
<dbReference type="Gene3D" id="1.20.120.1750">
    <property type="match status" value="1"/>
</dbReference>
<gene>
    <name evidence="17" type="ORF">D0Y65_033184</name>
</gene>
<comment type="catalytic activity">
    <reaction evidence="1">
        <text>[E2 ubiquitin-conjugating enzyme]-S-ubiquitinyl-L-cysteine + [acceptor protein]-L-lysine = [E2 ubiquitin-conjugating enzyme]-L-cysteine + [acceptor protein]-N(6)-ubiquitinyl-L-lysine.</text>
        <dbReference type="EC" id="2.3.2.31"/>
    </reaction>
</comment>
<evidence type="ECO:0000259" key="16">
    <source>
        <dbReference type="PROSITE" id="PS51873"/>
    </source>
</evidence>
<evidence type="ECO:0000256" key="2">
    <source>
        <dbReference type="ARBA" id="ARBA00001947"/>
    </source>
</evidence>
<dbReference type="PANTHER" id="PTHR11685">
    <property type="entry name" value="RBR FAMILY RING FINGER AND IBR DOMAIN-CONTAINING"/>
    <property type="match status" value="1"/>
</dbReference>
<dbReference type="GO" id="GO:0008270">
    <property type="term" value="F:zinc ion binding"/>
    <property type="evidence" value="ECO:0007669"/>
    <property type="project" value="UniProtKB-KW"/>
</dbReference>
<protein>
    <recommendedName>
        <fullName evidence="6">RBR-type E3 ubiquitin transferase</fullName>
        <ecNumber evidence="6">2.3.2.31</ecNumber>
    </recommendedName>
</protein>
<evidence type="ECO:0000313" key="18">
    <source>
        <dbReference type="Proteomes" id="UP000289340"/>
    </source>
</evidence>
<dbReference type="InterPro" id="IPR054694">
    <property type="entry name" value="Parkin-like_IBR"/>
</dbReference>
<dbReference type="SMART" id="SM00647">
    <property type="entry name" value="IBR"/>
    <property type="match status" value="2"/>
</dbReference>
<sequence length="522" mass="61136">MEKEDETTHEDDWIKGVEMNSIDHKITSKEQQHYTVLSESDIKRHQDADIKQVSCVLLISIVFSCLLLVHHEWSVLKVQEVWFDDEERVRKAVGLLKQHKPRVGFPNSKTLTCEICLDVVLCDKVRSASCDHLYCIDCWKKYVDTSINDGPNKCLKLRCPQPFCDAAVGGDMIRELASESQRNKYDQFLFRSYVENNKKVKWCPAPDCGYAVSYEADGVRSNSDVTCLCYHSFCWSCGEEAHSPVDCEIAKHWIMKNDYESSENSAWILANTKPCPKCKKPIEKIDGYVHMECMCGFQFCWLCLRKWSNCCYNCIHFPYKDIYKKEVKRNMVSDYLDDCTHYFESWTRTNLIRKDALNHLKHLMNGGHTKRLSMLYQRSEDDFEFIEAAWQQVIECIRVLKWIYTYRFYLPKSEQAKIEFLGYSQREAKTVLETLCYCTDKELSEFLHASEPKNTFDDFRLKLMKLTNVSKTYFENLVRALENGLTNVQVKKYGVSGLKRRLREIGESSTGMKKRNRNINLN</sequence>
<dbReference type="PROSITE" id="PS51873">
    <property type="entry name" value="TRIAD"/>
    <property type="match status" value="1"/>
</dbReference>
<dbReference type="InterPro" id="IPR002867">
    <property type="entry name" value="IBR_dom"/>
</dbReference>
<comment type="pathway">
    <text evidence="4">Protein modification; protein ubiquitination.</text>
</comment>
<evidence type="ECO:0000256" key="8">
    <source>
        <dbReference type="ARBA" id="ARBA00022723"/>
    </source>
</evidence>
<dbReference type="Proteomes" id="UP000289340">
    <property type="component" value="Chromosome 12"/>
</dbReference>
<keyword evidence="18" id="KW-1185">Reference proteome</keyword>
<dbReference type="SUPFAM" id="SSF57850">
    <property type="entry name" value="RING/U-box"/>
    <property type="match status" value="3"/>
</dbReference>
<keyword evidence="9" id="KW-0677">Repeat</keyword>
<proteinExistence type="inferred from homology"/>
<comment type="caution">
    <text evidence="17">The sequence shown here is derived from an EMBL/GenBank/DDBJ whole genome shotgun (WGS) entry which is preliminary data.</text>
</comment>
<dbReference type="FunFam" id="1.20.120.1750:FF:000027">
    <property type="entry name" value="RBR-type E3 ubiquitin transferase"/>
    <property type="match status" value="1"/>
</dbReference>
<evidence type="ECO:0000256" key="7">
    <source>
        <dbReference type="ARBA" id="ARBA00022679"/>
    </source>
</evidence>
<keyword evidence="11" id="KW-0833">Ubl conjugation pathway</keyword>
<dbReference type="GO" id="GO:0061630">
    <property type="term" value="F:ubiquitin protein ligase activity"/>
    <property type="evidence" value="ECO:0007669"/>
    <property type="project" value="UniProtKB-EC"/>
</dbReference>